<dbReference type="Gene3D" id="3.30.40.10">
    <property type="entry name" value="Zinc/RING finger domain, C3HC4 (zinc finger)"/>
    <property type="match status" value="1"/>
</dbReference>
<dbReference type="InterPro" id="IPR049554">
    <property type="entry name" value="DNMT3_ADD_PHD"/>
</dbReference>
<dbReference type="InterPro" id="IPR013083">
    <property type="entry name" value="Znf_RING/FYVE/PHD"/>
</dbReference>
<dbReference type="SUPFAM" id="SSF57903">
    <property type="entry name" value="FYVE/PHD zinc finger"/>
    <property type="match status" value="1"/>
</dbReference>
<name>A0AAW0T0Q3_SCYPA</name>
<feature type="region of interest" description="Disordered" evidence="6">
    <location>
        <begin position="161"/>
        <end position="191"/>
    </location>
</feature>
<accession>A0AAW0T0Q3</accession>
<evidence type="ECO:0000256" key="2">
    <source>
        <dbReference type="ARBA" id="ARBA00022723"/>
    </source>
</evidence>
<dbReference type="InterPro" id="IPR029063">
    <property type="entry name" value="SAM-dependent_MTases_sf"/>
</dbReference>
<dbReference type="InterPro" id="IPR050390">
    <property type="entry name" value="C5-Methyltransferase"/>
</dbReference>
<dbReference type="Pfam" id="PF17980">
    <property type="entry name" value="ADD_DNMT3"/>
    <property type="match status" value="1"/>
</dbReference>
<comment type="caution">
    <text evidence="8">The sequence shown here is derived from an EMBL/GenBank/DDBJ whole genome shotgun (WGS) entry which is preliminary data.</text>
</comment>
<evidence type="ECO:0000313" key="8">
    <source>
        <dbReference type="EMBL" id="KAK8380838.1"/>
    </source>
</evidence>
<protein>
    <recommendedName>
        <fullName evidence="7">PHD-type domain-containing protein</fullName>
    </recommendedName>
</protein>
<feature type="domain" description="PHD-type" evidence="7">
    <location>
        <begin position="203"/>
        <end position="338"/>
    </location>
</feature>
<comment type="subcellular location">
    <subcellularLocation>
        <location evidence="1">Nucleus</location>
    </subcellularLocation>
</comment>
<dbReference type="InterPro" id="IPR040552">
    <property type="entry name" value="DNMT3_ADD_GATA1-like"/>
</dbReference>
<evidence type="ECO:0000256" key="5">
    <source>
        <dbReference type="ARBA" id="ARBA00023242"/>
    </source>
</evidence>
<dbReference type="PANTHER" id="PTHR23068">
    <property type="entry name" value="DNA CYTOSINE-5- -METHYLTRANSFERASE 3-RELATED"/>
    <property type="match status" value="1"/>
</dbReference>
<dbReference type="GO" id="GO:0008270">
    <property type="term" value="F:zinc ion binding"/>
    <property type="evidence" value="ECO:0007669"/>
    <property type="project" value="UniProtKB-KW"/>
</dbReference>
<dbReference type="GO" id="GO:0005634">
    <property type="term" value="C:nucleus"/>
    <property type="evidence" value="ECO:0007669"/>
    <property type="project" value="UniProtKB-SubCell"/>
</dbReference>
<dbReference type="Proteomes" id="UP001487740">
    <property type="component" value="Unassembled WGS sequence"/>
</dbReference>
<dbReference type="PROSITE" id="PS51533">
    <property type="entry name" value="ADD"/>
    <property type="match status" value="1"/>
</dbReference>
<dbReference type="Gene3D" id="2.30.30.140">
    <property type="match status" value="1"/>
</dbReference>
<evidence type="ECO:0000259" key="7">
    <source>
        <dbReference type="PROSITE" id="PS51533"/>
    </source>
</evidence>
<sequence>MGRHPAKKKKYACDTKEGQAAKMEVKSDQKTAKVKTSDRHFSNRDYGRLVWGKIAGSRTWPGIIVPHYECGVPLSKLSSFKENFGTFYVCARIPKFQTGITVCIQELQHQSGLPQGNSEETLRQWANEGFPNATDYKRHAAVPFSSKVVKYLGYIKKAKNLGGHSSDSSDSLFPVTSSSSSDSDSSDADERRKWRPKASFLKLARQGKYDIEQLCIACHRTDCQIVAPHPYFVGSVCKICKTDLDENSKDMEAGLNVRCVVCASPGKLLICDSADCERVFCFGCVELLVAPSAVNRILRASPWYCFLCEPFNPCTHGLLKPRPEWREMNPSKKPASWMSNFEEEVPDPSSFPKKPLRVLSVFDGIATGLLALDKLGLEVEVYYSCEVDEKATTVVASNFGSRVTLLGKVEELTEKKV</sequence>
<dbReference type="SUPFAM" id="SSF63748">
    <property type="entry name" value="Tudor/PWWP/MBT"/>
    <property type="match status" value="1"/>
</dbReference>
<keyword evidence="3" id="KW-0863">Zinc-finger</keyword>
<evidence type="ECO:0000256" key="3">
    <source>
        <dbReference type="ARBA" id="ARBA00022771"/>
    </source>
</evidence>
<evidence type="ECO:0000256" key="4">
    <source>
        <dbReference type="ARBA" id="ARBA00022833"/>
    </source>
</evidence>
<dbReference type="PANTHER" id="PTHR23068:SF25">
    <property type="entry name" value="DNA (CYTOSINE-5)-METHYLTRANSFERASE DRM2"/>
    <property type="match status" value="1"/>
</dbReference>
<dbReference type="Pfam" id="PF21255">
    <property type="entry name" value="DNMT3_ADD_GATA1-like"/>
    <property type="match status" value="1"/>
</dbReference>
<feature type="compositionally biased region" description="Low complexity" evidence="6">
    <location>
        <begin position="165"/>
        <end position="183"/>
    </location>
</feature>
<evidence type="ECO:0000256" key="6">
    <source>
        <dbReference type="SAM" id="MobiDB-lite"/>
    </source>
</evidence>
<dbReference type="AlphaFoldDB" id="A0AAW0T0Q3"/>
<keyword evidence="9" id="KW-1185">Reference proteome</keyword>
<evidence type="ECO:0000313" key="9">
    <source>
        <dbReference type="Proteomes" id="UP001487740"/>
    </source>
</evidence>
<dbReference type="InterPro" id="IPR025766">
    <property type="entry name" value="ADD"/>
</dbReference>
<keyword evidence="2" id="KW-0479">Metal-binding</keyword>
<proteinExistence type="predicted"/>
<dbReference type="GO" id="GO:0010468">
    <property type="term" value="P:regulation of gene expression"/>
    <property type="evidence" value="ECO:0007669"/>
    <property type="project" value="UniProtKB-ARBA"/>
</dbReference>
<dbReference type="CDD" id="cd11725">
    <property type="entry name" value="ADDz_Dnmt3"/>
    <property type="match status" value="1"/>
</dbReference>
<gene>
    <name evidence="8" type="ORF">O3P69_008047</name>
</gene>
<organism evidence="8 9">
    <name type="scientific">Scylla paramamosain</name>
    <name type="common">Mud crab</name>
    <dbReference type="NCBI Taxonomy" id="85552"/>
    <lineage>
        <taxon>Eukaryota</taxon>
        <taxon>Metazoa</taxon>
        <taxon>Ecdysozoa</taxon>
        <taxon>Arthropoda</taxon>
        <taxon>Crustacea</taxon>
        <taxon>Multicrustacea</taxon>
        <taxon>Malacostraca</taxon>
        <taxon>Eumalacostraca</taxon>
        <taxon>Eucarida</taxon>
        <taxon>Decapoda</taxon>
        <taxon>Pleocyemata</taxon>
        <taxon>Brachyura</taxon>
        <taxon>Eubrachyura</taxon>
        <taxon>Portunoidea</taxon>
        <taxon>Portunidae</taxon>
        <taxon>Portuninae</taxon>
        <taxon>Scylla</taxon>
    </lineage>
</organism>
<keyword evidence="4" id="KW-0862">Zinc</keyword>
<keyword evidence="5" id="KW-0539">Nucleus</keyword>
<reference evidence="8 9" key="1">
    <citation type="submission" date="2023-03" db="EMBL/GenBank/DDBJ databases">
        <title>High-quality genome of Scylla paramamosain provides insights in environmental adaptation.</title>
        <authorList>
            <person name="Zhang L."/>
        </authorList>
    </citation>
    <scope>NUCLEOTIDE SEQUENCE [LARGE SCALE GENOMIC DNA]</scope>
    <source>
        <strain evidence="8">LZ_2023a</strain>
        <tissue evidence="8">Muscle</tissue>
    </source>
</reference>
<dbReference type="EMBL" id="JARAKH010000041">
    <property type="protein sequence ID" value="KAK8380838.1"/>
    <property type="molecule type" value="Genomic_DNA"/>
</dbReference>
<dbReference type="InterPro" id="IPR011011">
    <property type="entry name" value="Znf_FYVE_PHD"/>
</dbReference>
<dbReference type="Gene3D" id="3.40.50.150">
    <property type="entry name" value="Vaccinia Virus protein VP39"/>
    <property type="match status" value="1"/>
</dbReference>
<evidence type="ECO:0000256" key="1">
    <source>
        <dbReference type="ARBA" id="ARBA00004123"/>
    </source>
</evidence>